<dbReference type="InterPro" id="IPR039422">
    <property type="entry name" value="MarR/SlyA-like"/>
</dbReference>
<name>A0A974PU02_9HYPH</name>
<evidence type="ECO:0000256" key="3">
    <source>
        <dbReference type="ARBA" id="ARBA00023163"/>
    </source>
</evidence>
<dbReference type="EMBL" id="CP063362">
    <property type="protein sequence ID" value="QRG09080.1"/>
    <property type="molecule type" value="Genomic_DNA"/>
</dbReference>
<evidence type="ECO:0000256" key="4">
    <source>
        <dbReference type="SAM" id="MobiDB-lite"/>
    </source>
</evidence>
<evidence type="ECO:0000256" key="2">
    <source>
        <dbReference type="ARBA" id="ARBA00023125"/>
    </source>
</evidence>
<dbReference type="InterPro" id="IPR000835">
    <property type="entry name" value="HTH_MarR-typ"/>
</dbReference>
<dbReference type="SMART" id="SM00347">
    <property type="entry name" value="HTH_MARR"/>
    <property type="match status" value="1"/>
</dbReference>
<dbReference type="InterPro" id="IPR036388">
    <property type="entry name" value="WH-like_DNA-bd_sf"/>
</dbReference>
<evidence type="ECO:0000313" key="7">
    <source>
        <dbReference type="Proteomes" id="UP000596427"/>
    </source>
</evidence>
<dbReference type="GO" id="GO:0006950">
    <property type="term" value="P:response to stress"/>
    <property type="evidence" value="ECO:0007669"/>
    <property type="project" value="TreeGrafter"/>
</dbReference>
<protein>
    <submittedName>
        <fullName evidence="6">MarR family transcriptional regulator</fullName>
    </submittedName>
</protein>
<dbReference type="Pfam" id="PF12802">
    <property type="entry name" value="MarR_2"/>
    <property type="match status" value="1"/>
</dbReference>
<dbReference type="AlphaFoldDB" id="A0A974PU02"/>
<evidence type="ECO:0000256" key="1">
    <source>
        <dbReference type="ARBA" id="ARBA00023015"/>
    </source>
</evidence>
<feature type="domain" description="HTH marR-type" evidence="5">
    <location>
        <begin position="28"/>
        <end position="166"/>
    </location>
</feature>
<accession>A0A974PU02</accession>
<keyword evidence="2" id="KW-0238">DNA-binding</keyword>
<proteinExistence type="predicted"/>
<dbReference type="SUPFAM" id="SSF46785">
    <property type="entry name" value="Winged helix' DNA-binding domain"/>
    <property type="match status" value="1"/>
</dbReference>
<sequence length="205" mass="22584">MPPRRTASPAFIPPITISRPDFLNAGSDRDFRDSIFSMVRALDGLQACREVFAQELGLTGSQFAVLIGTAYREGTDGVTIRDLAEHVRLAAPHVTTEVGRLVRKGLMTKRPHLTDRRSVLVSLTPEGEAEVRRVAPLVRRINDILFESISRADLDALTRAMKALIVNSERALAEVRWGDMLKDARAEGTPAEAGDRRRATARTIG</sequence>
<organism evidence="6 7">
    <name type="scientific">Xanthobacter dioxanivorans</name>
    <dbReference type="NCBI Taxonomy" id="2528964"/>
    <lineage>
        <taxon>Bacteria</taxon>
        <taxon>Pseudomonadati</taxon>
        <taxon>Pseudomonadota</taxon>
        <taxon>Alphaproteobacteria</taxon>
        <taxon>Hyphomicrobiales</taxon>
        <taxon>Xanthobacteraceae</taxon>
        <taxon>Xanthobacter</taxon>
    </lineage>
</organism>
<gene>
    <name evidence="6" type="ORF">EZH22_12870</name>
</gene>
<feature type="region of interest" description="Disordered" evidence="4">
    <location>
        <begin position="186"/>
        <end position="205"/>
    </location>
</feature>
<dbReference type="GO" id="GO:0003700">
    <property type="term" value="F:DNA-binding transcription factor activity"/>
    <property type="evidence" value="ECO:0007669"/>
    <property type="project" value="InterPro"/>
</dbReference>
<dbReference type="PANTHER" id="PTHR33164">
    <property type="entry name" value="TRANSCRIPTIONAL REGULATOR, MARR FAMILY"/>
    <property type="match status" value="1"/>
</dbReference>
<dbReference type="InterPro" id="IPR036390">
    <property type="entry name" value="WH_DNA-bd_sf"/>
</dbReference>
<dbReference type="RefSeq" id="WP_203195998.1">
    <property type="nucleotide sequence ID" value="NZ_CP063362.1"/>
</dbReference>
<keyword evidence="7" id="KW-1185">Reference proteome</keyword>
<dbReference type="Proteomes" id="UP000596427">
    <property type="component" value="Chromosome"/>
</dbReference>
<evidence type="ECO:0000259" key="5">
    <source>
        <dbReference type="PROSITE" id="PS50995"/>
    </source>
</evidence>
<keyword evidence="1" id="KW-0805">Transcription regulation</keyword>
<dbReference type="Gene3D" id="1.10.10.10">
    <property type="entry name" value="Winged helix-like DNA-binding domain superfamily/Winged helix DNA-binding domain"/>
    <property type="match status" value="1"/>
</dbReference>
<dbReference type="KEGG" id="xdi:EZH22_12870"/>
<evidence type="ECO:0000313" key="6">
    <source>
        <dbReference type="EMBL" id="QRG09080.1"/>
    </source>
</evidence>
<dbReference type="GO" id="GO:0003677">
    <property type="term" value="F:DNA binding"/>
    <property type="evidence" value="ECO:0007669"/>
    <property type="project" value="UniProtKB-KW"/>
</dbReference>
<keyword evidence="3" id="KW-0804">Transcription</keyword>
<reference evidence="6 7" key="1">
    <citation type="submission" date="2020-10" db="EMBL/GenBank/DDBJ databases">
        <title>Degradation of 1,4-Dioxane by Xanthobacter sp. YN2, via a Novel Group-2 Soluble Di-Iron Monooxygenase.</title>
        <authorList>
            <person name="Ma F."/>
            <person name="Wang Y."/>
            <person name="Yang J."/>
            <person name="Guo H."/>
            <person name="Su D."/>
            <person name="Yu L."/>
        </authorList>
    </citation>
    <scope>NUCLEOTIDE SEQUENCE [LARGE SCALE GENOMIC DNA]</scope>
    <source>
        <strain evidence="6 7">YN2</strain>
    </source>
</reference>
<dbReference type="PANTHER" id="PTHR33164:SF64">
    <property type="entry name" value="TRANSCRIPTIONAL REGULATOR SLYA"/>
    <property type="match status" value="1"/>
</dbReference>
<dbReference type="PROSITE" id="PS50995">
    <property type="entry name" value="HTH_MARR_2"/>
    <property type="match status" value="1"/>
</dbReference>